<reference evidence="3" key="1">
    <citation type="submission" date="2014-08" db="EMBL/GenBank/DDBJ databases">
        <authorList>
            <person name="Edwards T."/>
        </authorList>
    </citation>
    <scope>NUCLEOTIDE SEQUENCE [LARGE SCALE GENOMIC DNA]</scope>
</reference>
<evidence type="ECO:0000313" key="3">
    <source>
        <dbReference type="Proteomes" id="UP000182888"/>
    </source>
</evidence>
<feature type="compositionally biased region" description="Basic and acidic residues" evidence="1">
    <location>
        <begin position="132"/>
        <end position="142"/>
    </location>
</feature>
<name>A0A0K2W7D0_MESPL</name>
<protein>
    <submittedName>
        <fullName evidence="2">Uncharacterized protein</fullName>
    </submittedName>
</protein>
<dbReference type="AlphaFoldDB" id="A0A0K2W7D0"/>
<feature type="region of interest" description="Disordered" evidence="1">
    <location>
        <begin position="1"/>
        <end position="142"/>
    </location>
</feature>
<dbReference type="Proteomes" id="UP000182888">
    <property type="component" value="Unassembled WGS sequence"/>
</dbReference>
<feature type="compositionally biased region" description="Basic and acidic residues" evidence="1">
    <location>
        <begin position="18"/>
        <end position="36"/>
    </location>
</feature>
<feature type="compositionally biased region" description="Basic residues" evidence="1">
    <location>
        <begin position="37"/>
        <end position="59"/>
    </location>
</feature>
<organism evidence="2 3">
    <name type="scientific">Mesorhizobium plurifarium</name>
    <dbReference type="NCBI Taxonomy" id="69974"/>
    <lineage>
        <taxon>Bacteria</taxon>
        <taxon>Pseudomonadati</taxon>
        <taxon>Pseudomonadota</taxon>
        <taxon>Alphaproteobacteria</taxon>
        <taxon>Hyphomicrobiales</taxon>
        <taxon>Phyllobacteriaceae</taxon>
        <taxon>Mesorhizobium</taxon>
    </lineage>
</organism>
<sequence length="142" mass="15747">MVCARRPRPAHADAGQPGRERAQALPAWHRDRAVGDRRRRPRPHSRPRQRPGHPRRGARKGVPPALPARCQPHDAGQRPGPEPCQGGGRPARRHNNARGPQPGSRRHRQLSGCASPGSLRRDPDPNVVILGRSKERSDARRP</sequence>
<proteinExistence type="predicted"/>
<evidence type="ECO:0000313" key="2">
    <source>
        <dbReference type="EMBL" id="CDX63284.1"/>
    </source>
</evidence>
<accession>A0A0K2W7D0</accession>
<dbReference type="EMBL" id="CCND01000051">
    <property type="protein sequence ID" value="CDX63284.1"/>
    <property type="molecule type" value="Genomic_DNA"/>
</dbReference>
<evidence type="ECO:0000256" key="1">
    <source>
        <dbReference type="SAM" id="MobiDB-lite"/>
    </source>
</evidence>
<gene>
    <name evidence="2" type="ORF">MPL1032_80242</name>
</gene>